<proteinExistence type="predicted"/>
<keyword evidence="1" id="KW-0472">Membrane</keyword>
<reference evidence="2 3" key="1">
    <citation type="submission" date="2017-04" db="EMBL/GenBank/DDBJ databases">
        <authorList>
            <person name="Afonso C.L."/>
            <person name="Miller P.J."/>
            <person name="Scott M.A."/>
            <person name="Spackman E."/>
            <person name="Goraichik I."/>
            <person name="Dimitrov K.M."/>
            <person name="Suarez D.L."/>
            <person name="Swayne D.E."/>
        </authorList>
    </citation>
    <scope>NUCLEOTIDE SEQUENCE [LARGE SCALE GENOMIC DNA]</scope>
    <source>
        <strain evidence="2 3">DSM 21164</strain>
    </source>
</reference>
<evidence type="ECO:0000313" key="3">
    <source>
        <dbReference type="Proteomes" id="UP000192360"/>
    </source>
</evidence>
<accession>A0A1W1Y9P8</accession>
<protein>
    <submittedName>
        <fullName evidence="2">Uncharacterized protein</fullName>
    </submittedName>
</protein>
<evidence type="ECO:0000313" key="2">
    <source>
        <dbReference type="EMBL" id="SMC32876.1"/>
    </source>
</evidence>
<sequence>MAPIKFEEHIKEKLDKREIKPSVRAWESIASSIDNTNQGNKKGFVWYAIAACVLGLLMASLFLFFGQKEALDVENSIVDKPTTEKPIEKLITPAIIVEDAIIETTTKLVEMEENPVSVEESLQPNKGADKSLDYVANLNDNEKLKTFDNIALSNEDLINNKIHELIAQVDSLEIKNKTSITDAEIDALLIKAQNEILEQRIFKQKNAVDAMALLNEAENELDKSFRDQLFNTLKNGFFKVRTAVADRNN</sequence>
<dbReference type="OrthoDB" id="1247025at2"/>
<dbReference type="STRING" id="504486.SAMN05660703_0190"/>
<gene>
    <name evidence="2" type="ORF">SAMN05660703_0190</name>
</gene>
<dbReference type="RefSeq" id="WP_084059431.1">
    <property type="nucleotide sequence ID" value="NZ_FWXO01000001.1"/>
</dbReference>
<keyword evidence="3" id="KW-1185">Reference proteome</keyword>
<dbReference type="Proteomes" id="UP000192360">
    <property type="component" value="Unassembled WGS sequence"/>
</dbReference>
<dbReference type="EMBL" id="FWXO01000001">
    <property type="protein sequence ID" value="SMC32876.1"/>
    <property type="molecule type" value="Genomic_DNA"/>
</dbReference>
<keyword evidence="1" id="KW-1133">Transmembrane helix</keyword>
<evidence type="ECO:0000256" key="1">
    <source>
        <dbReference type="SAM" id="Phobius"/>
    </source>
</evidence>
<keyword evidence="1" id="KW-0812">Transmembrane</keyword>
<organism evidence="2 3">
    <name type="scientific">Cellulophaga tyrosinoxydans</name>
    <dbReference type="NCBI Taxonomy" id="504486"/>
    <lineage>
        <taxon>Bacteria</taxon>
        <taxon>Pseudomonadati</taxon>
        <taxon>Bacteroidota</taxon>
        <taxon>Flavobacteriia</taxon>
        <taxon>Flavobacteriales</taxon>
        <taxon>Flavobacteriaceae</taxon>
        <taxon>Cellulophaga</taxon>
    </lineage>
</organism>
<feature type="transmembrane region" description="Helical" evidence="1">
    <location>
        <begin position="44"/>
        <end position="65"/>
    </location>
</feature>
<dbReference type="AlphaFoldDB" id="A0A1W1Y9P8"/>
<name>A0A1W1Y9P8_9FLAO</name>